<proteinExistence type="predicted"/>
<dbReference type="RefSeq" id="WP_095956911.1">
    <property type="nucleotide sequence ID" value="NZ_CP022203.1"/>
</dbReference>
<evidence type="ECO:0000313" key="2">
    <source>
        <dbReference type="EMBL" id="ATB44943.1"/>
    </source>
</evidence>
<dbReference type="AlphaFoldDB" id="A0A250JMQ2"/>
<accession>A0A250JMQ2</accession>
<keyword evidence="1" id="KW-0732">Signal</keyword>
<reference evidence="2 3" key="1">
    <citation type="submission" date="2017-06" db="EMBL/GenBank/DDBJ databases">
        <title>Sequencing and comparative analysis of myxobacterial genomes.</title>
        <authorList>
            <person name="Rupp O."/>
            <person name="Goesmann A."/>
            <person name="Sogaard-Andersen L."/>
        </authorList>
    </citation>
    <scope>NUCLEOTIDE SEQUENCE [LARGE SCALE GENOMIC DNA]</scope>
    <source>
        <strain evidence="2 3">DSM 14697</strain>
    </source>
</reference>
<dbReference type="Pfam" id="PF09544">
    <property type="entry name" value="DUF2381"/>
    <property type="match status" value="1"/>
</dbReference>
<keyword evidence="3" id="KW-1185">Reference proteome</keyword>
<sequence length="315" mass="35370">MRTLPVFGYGLIAVLVVSSAAQARDERDKPAVRAIMLSEHPANGTHSVYVKGQVVTTLRFEQTVDPSKTKMMGWEGRLEPLVVARNKVILEPIRDLHRDEGIPLVVTLIDGTEIPFLVKPPWRKSDGGWPPILDQQVDVFKNRESYASMYAALMDALKKNDTLTEENERYRKEENSVDHALATLLANGEVKKTPFRRKRYWRAKNEDMDMKVELFEGPGKAAVVIHLKNTDYGQPWAFDGAYLTRDFTSYTARPFALRMDRGEIAHGQSGKIAVVADKSAFETGGGQLADLFLQIFRGDGLLQVAVAMDHTLVRQ</sequence>
<evidence type="ECO:0000256" key="1">
    <source>
        <dbReference type="SAM" id="SignalP"/>
    </source>
</evidence>
<evidence type="ECO:0008006" key="4">
    <source>
        <dbReference type="Google" id="ProtNLM"/>
    </source>
</evidence>
<dbReference type="InterPro" id="IPR011754">
    <property type="entry name" value="Mxa_paralog_2268"/>
</dbReference>
<gene>
    <name evidence="2" type="ORF">MYMAC_000526</name>
</gene>
<dbReference type="KEGG" id="mmas:MYMAC_000526"/>
<dbReference type="EMBL" id="CP022203">
    <property type="protein sequence ID" value="ATB44943.1"/>
    <property type="molecule type" value="Genomic_DNA"/>
</dbReference>
<dbReference type="OrthoDB" id="5524524at2"/>
<organism evidence="2 3">
    <name type="scientific">Corallococcus macrosporus DSM 14697</name>
    <dbReference type="NCBI Taxonomy" id="1189310"/>
    <lineage>
        <taxon>Bacteria</taxon>
        <taxon>Pseudomonadati</taxon>
        <taxon>Myxococcota</taxon>
        <taxon>Myxococcia</taxon>
        <taxon>Myxococcales</taxon>
        <taxon>Cystobacterineae</taxon>
        <taxon>Myxococcaceae</taxon>
        <taxon>Corallococcus</taxon>
    </lineage>
</organism>
<feature type="signal peptide" evidence="1">
    <location>
        <begin position="1"/>
        <end position="23"/>
    </location>
</feature>
<dbReference type="Proteomes" id="UP000217343">
    <property type="component" value="Chromosome"/>
</dbReference>
<evidence type="ECO:0000313" key="3">
    <source>
        <dbReference type="Proteomes" id="UP000217343"/>
    </source>
</evidence>
<feature type="chain" id="PRO_5013259072" description="DUF2381 family protein" evidence="1">
    <location>
        <begin position="24"/>
        <end position="315"/>
    </location>
</feature>
<protein>
    <recommendedName>
        <fullName evidence="4">DUF2381 family protein</fullName>
    </recommendedName>
</protein>
<name>A0A250JMQ2_9BACT</name>